<dbReference type="PANTHER" id="PTHR30146">
    <property type="entry name" value="LACI-RELATED TRANSCRIPTIONAL REPRESSOR"/>
    <property type="match status" value="1"/>
</dbReference>
<dbReference type="SMART" id="SM00354">
    <property type="entry name" value="HTH_LACI"/>
    <property type="match status" value="1"/>
</dbReference>
<dbReference type="SUPFAM" id="SSF47413">
    <property type="entry name" value="lambda repressor-like DNA-binding domains"/>
    <property type="match status" value="1"/>
</dbReference>
<dbReference type="PROSITE" id="PS50932">
    <property type="entry name" value="HTH_LACI_2"/>
    <property type="match status" value="1"/>
</dbReference>
<dbReference type="Gene3D" id="3.40.50.2300">
    <property type="match status" value="2"/>
</dbReference>
<dbReference type="Pfam" id="PF00532">
    <property type="entry name" value="Peripla_BP_1"/>
    <property type="match status" value="1"/>
</dbReference>
<keyword evidence="6" id="KW-1185">Reference proteome</keyword>
<reference evidence="5 6" key="1">
    <citation type="submission" date="2019-09" db="EMBL/GenBank/DDBJ databases">
        <authorList>
            <person name="Li Y."/>
        </authorList>
    </citation>
    <scope>NUCLEOTIDE SEQUENCE [LARGE SCALE GENOMIC DNA]</scope>
    <source>
        <strain evidence="5 6">L3-3HA</strain>
    </source>
</reference>
<dbReference type="GO" id="GO:0003700">
    <property type="term" value="F:DNA-binding transcription factor activity"/>
    <property type="evidence" value="ECO:0007669"/>
    <property type="project" value="TreeGrafter"/>
</dbReference>
<dbReference type="CDD" id="cd01392">
    <property type="entry name" value="HTH_LacI"/>
    <property type="match status" value="1"/>
</dbReference>
<protein>
    <submittedName>
        <fullName evidence="5">LacI family DNA-binding transcriptional regulator</fullName>
    </submittedName>
</protein>
<evidence type="ECO:0000256" key="2">
    <source>
        <dbReference type="ARBA" id="ARBA00023125"/>
    </source>
</evidence>
<dbReference type="Pfam" id="PF00356">
    <property type="entry name" value="LacI"/>
    <property type="match status" value="1"/>
</dbReference>
<dbReference type="InterPro" id="IPR010982">
    <property type="entry name" value="Lambda_DNA-bd_dom_sf"/>
</dbReference>
<dbReference type="RefSeq" id="WP_150435529.1">
    <property type="nucleotide sequence ID" value="NZ_VYKJ01000006.1"/>
</dbReference>
<dbReference type="GO" id="GO:0000976">
    <property type="term" value="F:transcription cis-regulatory region binding"/>
    <property type="evidence" value="ECO:0007669"/>
    <property type="project" value="TreeGrafter"/>
</dbReference>
<proteinExistence type="predicted"/>
<name>A0A5J5FZC1_9GAMM</name>
<evidence type="ECO:0000313" key="6">
    <source>
        <dbReference type="Proteomes" id="UP000335415"/>
    </source>
</evidence>
<dbReference type="InterPro" id="IPR000843">
    <property type="entry name" value="HTH_LacI"/>
</dbReference>
<keyword evidence="2 5" id="KW-0238">DNA-binding</keyword>
<sequence length="345" mass="37816">MSLKSIAQHLGLSTSTVSRALNGDPDVSSDTRQRVLSAAKASGYTPNQNARRLKRGKSDIVGLVYPFQHNLIENVGFIQNTASISAVLAQENIDVFLISDAFFDQRLSFVRLIESRSVDALIVAHTQTYDPRLIYLQEIGFPFLALGRSQLPGRYAWFDFDNEAGTMIATQAALAAGHRRIAYLGGACQLNFIRQRLHGFQRAMRQAGQTINPDWLFDIPLTSYAGYQATRAMFSADVAPTAIVTDDRFTGEGVAIALQELGYRPQDIALYVYDGLPEDTTTTFEVIPIEQSTGDKVGEQIGRMTLSLLAGTPPEQLQVLWQPALGRLSTPFPPADIGDGGLTCR</sequence>
<organism evidence="5 6">
    <name type="scientific">Affinibrenneria salicis</name>
    <dbReference type="NCBI Taxonomy" id="2590031"/>
    <lineage>
        <taxon>Bacteria</taxon>
        <taxon>Pseudomonadati</taxon>
        <taxon>Pseudomonadota</taxon>
        <taxon>Gammaproteobacteria</taxon>
        <taxon>Enterobacterales</taxon>
        <taxon>Pectobacteriaceae</taxon>
        <taxon>Affinibrenneria</taxon>
    </lineage>
</organism>
<dbReference type="AlphaFoldDB" id="A0A5J5FZC1"/>
<accession>A0A5J5FZC1</accession>
<evidence type="ECO:0000259" key="4">
    <source>
        <dbReference type="PROSITE" id="PS50932"/>
    </source>
</evidence>
<comment type="caution">
    <text evidence="5">The sequence shown here is derived from an EMBL/GenBank/DDBJ whole genome shotgun (WGS) entry which is preliminary data.</text>
</comment>
<feature type="domain" description="HTH lacI-type" evidence="4">
    <location>
        <begin position="1"/>
        <end position="55"/>
    </location>
</feature>
<dbReference type="OrthoDB" id="9798934at2"/>
<evidence type="ECO:0000313" key="5">
    <source>
        <dbReference type="EMBL" id="KAA8999385.1"/>
    </source>
</evidence>
<evidence type="ECO:0000256" key="3">
    <source>
        <dbReference type="ARBA" id="ARBA00023163"/>
    </source>
</evidence>
<dbReference type="SUPFAM" id="SSF53822">
    <property type="entry name" value="Periplasmic binding protein-like I"/>
    <property type="match status" value="1"/>
</dbReference>
<dbReference type="EMBL" id="VYKJ01000006">
    <property type="protein sequence ID" value="KAA8999385.1"/>
    <property type="molecule type" value="Genomic_DNA"/>
</dbReference>
<evidence type="ECO:0000256" key="1">
    <source>
        <dbReference type="ARBA" id="ARBA00023015"/>
    </source>
</evidence>
<keyword evidence="3" id="KW-0804">Transcription</keyword>
<dbReference type="Proteomes" id="UP000335415">
    <property type="component" value="Unassembled WGS sequence"/>
</dbReference>
<dbReference type="PANTHER" id="PTHR30146:SF109">
    <property type="entry name" value="HTH-TYPE TRANSCRIPTIONAL REGULATOR GALS"/>
    <property type="match status" value="1"/>
</dbReference>
<dbReference type="Gene3D" id="1.10.260.40">
    <property type="entry name" value="lambda repressor-like DNA-binding domains"/>
    <property type="match status" value="1"/>
</dbReference>
<dbReference type="InterPro" id="IPR001761">
    <property type="entry name" value="Peripla_BP/Lac1_sug-bd_dom"/>
</dbReference>
<keyword evidence="1" id="KW-0805">Transcription regulation</keyword>
<gene>
    <name evidence="5" type="ORF">FJU30_13695</name>
</gene>
<dbReference type="InterPro" id="IPR028082">
    <property type="entry name" value="Peripla_BP_I"/>
</dbReference>